<protein>
    <submittedName>
        <fullName evidence="2">Mitotic spindle assembly checkpoint protein MAD2B</fullName>
    </submittedName>
</protein>
<proteinExistence type="predicted"/>
<reference evidence="2" key="1">
    <citation type="submission" date="2023-03" db="EMBL/GenBank/DDBJ databases">
        <authorList>
            <person name="Steffen K."/>
            <person name="Cardenas P."/>
        </authorList>
    </citation>
    <scope>NUCLEOTIDE SEQUENCE</scope>
</reference>
<dbReference type="InterPro" id="IPR003511">
    <property type="entry name" value="HORMA_dom"/>
</dbReference>
<dbReference type="PANTHER" id="PTHR11842">
    <property type="entry name" value="MITOTIC SPINDLE ASSEMBLY CHECKPOINT PROTEIN MAD2"/>
    <property type="match status" value="1"/>
</dbReference>
<dbReference type="InterPro" id="IPR045091">
    <property type="entry name" value="Mad2-like"/>
</dbReference>
<sequence length="214" mass="24211">MDAILAADEAYACILSEFIEVAIHLVLYVRKIYPPGLFQRRRKYNVPVHICAHPELNKYIRRVVDDVKPMLEANQVDHIAIVIKNKENIPVESFVFKTQKGTANDICSKGFSETLERDLRTLLLKLSGSDSLLSDNPPDSTFSVEVCTSDTAAASATVATEQGQQVRLLPLTKCHKQLLQFLPCETREQIYCRTFLGLWRMSRTWRSAVKEAGI</sequence>
<dbReference type="PROSITE" id="PS50815">
    <property type="entry name" value="HORMA"/>
    <property type="match status" value="1"/>
</dbReference>
<dbReference type="Pfam" id="PF02301">
    <property type="entry name" value="HORMA"/>
    <property type="match status" value="1"/>
</dbReference>
<gene>
    <name evidence="2" type="ORF">GBAR_LOCUS11937</name>
</gene>
<dbReference type="AlphaFoldDB" id="A0AA35WMJ2"/>
<evidence type="ECO:0000259" key="1">
    <source>
        <dbReference type="PROSITE" id="PS50815"/>
    </source>
</evidence>
<comment type="caution">
    <text evidence="2">The sequence shown here is derived from an EMBL/GenBank/DDBJ whole genome shotgun (WGS) entry which is preliminary data.</text>
</comment>
<dbReference type="PANTHER" id="PTHR11842:SF10">
    <property type="entry name" value="MITOTIC SPINDLE ASSEMBLY CHECKPOINT PROTEIN MAD2B"/>
    <property type="match status" value="1"/>
</dbReference>
<dbReference type="SUPFAM" id="SSF56019">
    <property type="entry name" value="The spindle assembly checkpoint protein mad2"/>
    <property type="match status" value="1"/>
</dbReference>
<dbReference type="Proteomes" id="UP001174909">
    <property type="component" value="Unassembled WGS sequence"/>
</dbReference>
<dbReference type="GO" id="GO:0016035">
    <property type="term" value="C:zeta DNA polymerase complex"/>
    <property type="evidence" value="ECO:0007669"/>
    <property type="project" value="TreeGrafter"/>
</dbReference>
<keyword evidence="3" id="KW-1185">Reference proteome</keyword>
<accession>A0AA35WMJ2</accession>
<dbReference type="EMBL" id="CASHTH010001787">
    <property type="protein sequence ID" value="CAI8019930.1"/>
    <property type="molecule type" value="Genomic_DNA"/>
</dbReference>
<dbReference type="InterPro" id="IPR036570">
    <property type="entry name" value="HORMA_dom_sf"/>
</dbReference>
<evidence type="ECO:0000313" key="3">
    <source>
        <dbReference type="Proteomes" id="UP001174909"/>
    </source>
</evidence>
<dbReference type="Gene3D" id="3.30.900.10">
    <property type="entry name" value="HORMA domain"/>
    <property type="match status" value="1"/>
</dbReference>
<evidence type="ECO:0000313" key="2">
    <source>
        <dbReference type="EMBL" id="CAI8019930.1"/>
    </source>
</evidence>
<organism evidence="2 3">
    <name type="scientific">Geodia barretti</name>
    <name type="common">Barrett's horny sponge</name>
    <dbReference type="NCBI Taxonomy" id="519541"/>
    <lineage>
        <taxon>Eukaryota</taxon>
        <taxon>Metazoa</taxon>
        <taxon>Porifera</taxon>
        <taxon>Demospongiae</taxon>
        <taxon>Heteroscleromorpha</taxon>
        <taxon>Tetractinellida</taxon>
        <taxon>Astrophorina</taxon>
        <taxon>Geodiidae</taxon>
        <taxon>Geodia</taxon>
    </lineage>
</organism>
<name>A0AA35WMJ2_GEOBA</name>
<feature type="domain" description="HORMA" evidence="1">
    <location>
        <begin position="9"/>
        <end position="196"/>
    </location>
</feature>